<evidence type="ECO:0000313" key="3">
    <source>
        <dbReference type="Proteomes" id="UP000038009"/>
    </source>
</evidence>
<accession>A0A0N1PCQ8</accession>
<name>A0A0N1PCQ8_LEPSE</name>
<evidence type="ECO:0000313" key="2">
    <source>
        <dbReference type="EMBL" id="KPI84135.1"/>
    </source>
</evidence>
<comment type="caution">
    <text evidence="2">The sequence shown here is derived from an EMBL/GenBank/DDBJ whole genome shotgun (WGS) entry which is preliminary data.</text>
</comment>
<dbReference type="OrthoDB" id="267761at2759"/>
<keyword evidence="3" id="KW-1185">Reference proteome</keyword>
<sequence length="632" mass="66847">MYSEGCMTHIPSRVICLPPPLLTPSLSWAAVQPSPDRTSVLLRGLHECQLLRLTPSTEDSKRDVSSTVKTWDAQRGACVTLPQPHRRLTASCWVSVGADEVNTQSSDSSGRGEAAALGAVVALGDDQSTVSVLRATHSSTHSHERSAVEWTQSSMFLHDAHSRLFAAGTPALSSLAKPSLCTPAWKAVETILHCQHTPLLSNDDERHSAGAADAYIICQRSGEVLYDGDGAALASARVTTHGVWMASVSRETAWMVPLTMPDEDADEDDNDGRRRKCIAISGKTINAGATARAAISVGDGSARRGLRIFDVHRRAPSAFNSDLAAPQRESSGRNSIRTLHPLRGAGPTAGCVFAAASRRHVGLFSTSSVKLAVLFKLPESTHYSACATQGCPSLSMSPRSGRWVVTSVLEAPPSAPAASPAAHASPYAYLVTASRARSSGHGTSMGTTDQERWWLLYDCRMPSAPVWAVEAPRSSAEVKSSTAGAPELSFFDDTTEWLCPAMPMAASAAPLICASYLPGAGARQKGGEPLRTSTAGSPPGVCMLLSCGADALSSLGREEGDRQVHKRPRTRVQPTWPAADAETVGASDFHAAPCMYGLAPPPSLASPQKGSACRVRALSYSDNTLLYLSTRS</sequence>
<gene>
    <name evidence="2" type="ORF">ABL78_6809</name>
</gene>
<dbReference type="VEuPathDB" id="TriTrypDB:Lsey_0286_0070"/>
<protein>
    <submittedName>
        <fullName evidence="2">Uncharacterized protein</fullName>
    </submittedName>
</protein>
<organism evidence="2 3">
    <name type="scientific">Leptomonas seymouri</name>
    <dbReference type="NCBI Taxonomy" id="5684"/>
    <lineage>
        <taxon>Eukaryota</taxon>
        <taxon>Discoba</taxon>
        <taxon>Euglenozoa</taxon>
        <taxon>Kinetoplastea</taxon>
        <taxon>Metakinetoplastina</taxon>
        <taxon>Trypanosomatida</taxon>
        <taxon>Trypanosomatidae</taxon>
        <taxon>Leishmaniinae</taxon>
        <taxon>Leptomonas</taxon>
    </lineage>
</organism>
<dbReference type="OMA" id="PVAPAWK"/>
<proteinExistence type="predicted"/>
<dbReference type="Proteomes" id="UP000038009">
    <property type="component" value="Unassembled WGS sequence"/>
</dbReference>
<feature type="region of interest" description="Disordered" evidence="1">
    <location>
        <begin position="557"/>
        <end position="576"/>
    </location>
</feature>
<dbReference type="AlphaFoldDB" id="A0A0N1PCQ8"/>
<reference evidence="2 3" key="1">
    <citation type="journal article" date="2015" name="PLoS Pathog.">
        <title>Leptomonas seymouri: Adaptations to the Dixenous Life Cycle Analyzed by Genome Sequencing, Transcriptome Profiling and Co-infection with Leishmania donovani.</title>
        <authorList>
            <person name="Kraeva N."/>
            <person name="Butenko A."/>
            <person name="Hlavacova J."/>
            <person name="Kostygov A."/>
            <person name="Myskova J."/>
            <person name="Grybchuk D."/>
            <person name="Lestinova T."/>
            <person name="Votypka J."/>
            <person name="Volf P."/>
            <person name="Opperdoes F."/>
            <person name="Flegontov P."/>
            <person name="Lukes J."/>
            <person name="Yurchenko V."/>
        </authorList>
    </citation>
    <scope>NUCLEOTIDE SEQUENCE [LARGE SCALE GENOMIC DNA]</scope>
    <source>
        <strain evidence="2 3">ATCC 30220</strain>
    </source>
</reference>
<dbReference type="EMBL" id="LJSK01000286">
    <property type="protein sequence ID" value="KPI84135.1"/>
    <property type="molecule type" value="Genomic_DNA"/>
</dbReference>
<evidence type="ECO:0000256" key="1">
    <source>
        <dbReference type="SAM" id="MobiDB-lite"/>
    </source>
</evidence>